<proteinExistence type="predicted"/>
<comment type="caution">
    <text evidence="1">The sequence shown here is derived from an EMBL/GenBank/DDBJ whole genome shotgun (WGS) entry which is preliminary data.</text>
</comment>
<protein>
    <submittedName>
        <fullName evidence="1">Uncharacterized protein</fullName>
    </submittedName>
</protein>
<dbReference type="RefSeq" id="WP_069007764.1">
    <property type="nucleotide sequence ID" value="NZ_CP019623.1"/>
</dbReference>
<reference evidence="1 2" key="1">
    <citation type="submission" date="2019-07" db="EMBL/GenBank/DDBJ databases">
        <authorList>
            <consortium name="GenomeTrakr: Next Generation Sequencing Network for Food Pathogen Tracability"/>
        </authorList>
    </citation>
    <scope>NUCLEOTIDE SEQUENCE [LARGE SCALE GENOMIC DNA]</scope>
    <source>
        <strain evidence="1 2">FDA00014472</strain>
    </source>
</reference>
<dbReference type="AlphaFoldDB" id="A0A3T2KJP8"/>
<evidence type="ECO:0000313" key="1">
    <source>
        <dbReference type="EMBL" id="ECH7211453.1"/>
    </source>
</evidence>
<dbReference type="NCBIfam" id="NF038340">
    <property type="entry name" value="SAR2788_fam"/>
    <property type="match status" value="1"/>
</dbReference>
<accession>A0A3T2KJP8</accession>
<sequence length="280" mass="31000">MKKIKRKWAYFVIILTLIIGFSIPHQVTEAESIDEQFEQVIENHLDDENITLDSMKVENDGINIEVSTTTTDNEEVSSEIHVIPGSQSIKINSVEINNKGKKEVKSYEIMIDTVNNDGDFEGTYKDLDSNKVEKIDSEDAMASFAFAIPIGLNLGAWALNALFHAGAMIIVSGTAFVVASKAPKKDKRYNHFEAVVKNGTVYIGNGLSSSKATSRLRKGKDTWSVSKNQANNIVKTVKAGKPVGPEVDKSNGKPRRGYYYHYHPANRSPKCHAFYGVAVK</sequence>
<dbReference type="EMBL" id="AAISWI010000008">
    <property type="protein sequence ID" value="ECH7211453.1"/>
    <property type="molecule type" value="Genomic_DNA"/>
</dbReference>
<organism evidence="1 2">
    <name type="scientific">Listeria monocytogenes</name>
    <dbReference type="NCBI Taxonomy" id="1639"/>
    <lineage>
        <taxon>Bacteria</taxon>
        <taxon>Bacillati</taxon>
        <taxon>Bacillota</taxon>
        <taxon>Bacilli</taxon>
        <taxon>Bacillales</taxon>
        <taxon>Listeriaceae</taxon>
        <taxon>Listeria</taxon>
    </lineage>
</organism>
<dbReference type="Proteomes" id="UP000352246">
    <property type="component" value="Unassembled WGS sequence"/>
</dbReference>
<gene>
    <name evidence="1" type="ORF">FPL45_08885</name>
</gene>
<evidence type="ECO:0000313" key="2">
    <source>
        <dbReference type="Proteomes" id="UP000352246"/>
    </source>
</evidence>
<name>A0A3T2KJP8_LISMN</name>